<dbReference type="EMBL" id="CAJSLV010000126">
    <property type="protein sequence ID" value="CAG6399451.1"/>
    <property type="molecule type" value="Genomic_DNA"/>
</dbReference>
<comment type="caution">
    <text evidence="2">The sequence shown here is derived from an EMBL/GenBank/DDBJ whole genome shotgun (WGS) entry which is preliminary data.</text>
</comment>
<sequence>MSGGGRAAAPPAALPRRSEGESMLHRPEPAWSQSPRTRPEPPALVDTPPRHLSAQDNSVLAHADHRANRLRKLAPFADEC</sequence>
<organism evidence="2 3">
    <name type="scientific">Actinacidiphila cocklensis</name>
    <dbReference type="NCBI Taxonomy" id="887465"/>
    <lineage>
        <taxon>Bacteria</taxon>
        <taxon>Bacillati</taxon>
        <taxon>Actinomycetota</taxon>
        <taxon>Actinomycetes</taxon>
        <taxon>Kitasatosporales</taxon>
        <taxon>Streptomycetaceae</taxon>
        <taxon>Actinacidiphila</taxon>
    </lineage>
</organism>
<feature type="region of interest" description="Disordered" evidence="1">
    <location>
        <begin position="1"/>
        <end position="60"/>
    </location>
</feature>
<proteinExistence type="predicted"/>
<reference evidence="2" key="1">
    <citation type="submission" date="2021-05" db="EMBL/GenBank/DDBJ databases">
        <authorList>
            <person name="Arsene-Ploetze F."/>
        </authorList>
    </citation>
    <scope>NUCLEOTIDE SEQUENCE</scope>
    <source>
        <strain evidence="2">DSM 42138</strain>
    </source>
</reference>
<feature type="compositionally biased region" description="Basic and acidic residues" evidence="1">
    <location>
        <begin position="16"/>
        <end position="28"/>
    </location>
</feature>
<keyword evidence="3" id="KW-1185">Reference proteome</keyword>
<dbReference type="AlphaFoldDB" id="A0A9W4EBW3"/>
<name>A0A9W4EBW3_9ACTN</name>
<protein>
    <submittedName>
        <fullName evidence="2">Uncharacterized protein</fullName>
    </submittedName>
</protein>
<dbReference type="Proteomes" id="UP001152519">
    <property type="component" value="Unassembled WGS sequence"/>
</dbReference>
<evidence type="ECO:0000313" key="3">
    <source>
        <dbReference type="Proteomes" id="UP001152519"/>
    </source>
</evidence>
<accession>A0A9W4EBW3</accession>
<evidence type="ECO:0000256" key="1">
    <source>
        <dbReference type="SAM" id="MobiDB-lite"/>
    </source>
</evidence>
<evidence type="ECO:0000313" key="2">
    <source>
        <dbReference type="EMBL" id="CAG6399451.1"/>
    </source>
</evidence>
<gene>
    <name evidence="2" type="ORF">SCOCK_900002</name>
</gene>